<organism evidence="2 3">
    <name type="scientific">Granulicatella elegans ATCC 700633</name>
    <dbReference type="NCBI Taxonomy" id="626369"/>
    <lineage>
        <taxon>Bacteria</taxon>
        <taxon>Bacillati</taxon>
        <taxon>Bacillota</taxon>
        <taxon>Bacilli</taxon>
        <taxon>Lactobacillales</taxon>
        <taxon>Carnobacteriaceae</taxon>
        <taxon>Granulicatella</taxon>
    </lineage>
</organism>
<evidence type="ECO:0000259" key="1">
    <source>
        <dbReference type="Pfam" id="PF07872"/>
    </source>
</evidence>
<evidence type="ECO:0000313" key="2">
    <source>
        <dbReference type="EMBL" id="EEW92386.1"/>
    </source>
</evidence>
<comment type="caution">
    <text evidence="2">The sequence shown here is derived from an EMBL/GenBank/DDBJ whole genome shotgun (WGS) entry which is preliminary data.</text>
</comment>
<reference evidence="2" key="2">
    <citation type="submission" date="2011-10" db="EMBL/GenBank/DDBJ databases">
        <title>The Genome Sequence of Granulicatella elegans ATCC 700633.</title>
        <authorList>
            <consortium name="The Broad Institute Genome Sequencing Platform"/>
            <consortium name="The Broad Institute Genome Sequencing Center for Infectious Disease"/>
            <person name="Earl A."/>
            <person name="Ward D."/>
            <person name="Feldgarden M."/>
            <person name="Gevers D."/>
            <person name="Sibley C.D."/>
            <person name="Field T.R."/>
            <person name="Grinwis M."/>
            <person name="Eshaghurshan C.S."/>
            <person name="Surette M.G."/>
            <person name="Young S.K."/>
            <person name="Zeng Q."/>
            <person name="Gargeya S."/>
            <person name="Fitzgerald M."/>
            <person name="Haas B."/>
            <person name="Abouelleil A."/>
            <person name="Alvarado L."/>
            <person name="Arachchi H.M."/>
            <person name="Berlin A."/>
            <person name="Brown A."/>
            <person name="Chapman S.B."/>
            <person name="Chen Z."/>
            <person name="Dunbar C."/>
            <person name="Freedman E."/>
            <person name="Gearin G."/>
            <person name="Goldberg J."/>
            <person name="Griggs A."/>
            <person name="Gujja S."/>
            <person name="Heiman D."/>
            <person name="Howarth C."/>
            <person name="Larson L."/>
            <person name="Lui A."/>
            <person name="MacDonald P.J.P."/>
            <person name="Montmayeur A."/>
            <person name="Murphy C."/>
            <person name="Neiman D."/>
            <person name="Pearson M."/>
            <person name="Priest M."/>
            <person name="Roberts A."/>
            <person name="Saif S."/>
            <person name="Shea T."/>
            <person name="Shenoy N."/>
            <person name="Sisk P."/>
            <person name="Stolte C."/>
            <person name="Sykes S."/>
            <person name="Wortman J."/>
            <person name="Nusbaum C."/>
            <person name="Birren B."/>
        </authorList>
    </citation>
    <scope>NUCLEOTIDE SEQUENCE [LARGE SCALE GENOMIC DNA]</scope>
    <source>
        <strain evidence="2">ATCC 700633</strain>
    </source>
</reference>
<accession>D0BNP3</accession>
<dbReference type="RefSeq" id="WP_006703854.1">
    <property type="nucleotide sequence ID" value="NZ_KI391971.1"/>
</dbReference>
<sequence>MAKVFQKSTLEVFHMDEERGKAKRIKSLPNLVETADEEAVKEIGDALKTLMKETVSYVTVVSHYRHTIG</sequence>
<dbReference type="InterPro" id="IPR012454">
    <property type="entry name" value="DUF1659"/>
</dbReference>
<feature type="domain" description="DUF1659" evidence="1">
    <location>
        <begin position="3"/>
        <end position="64"/>
    </location>
</feature>
<dbReference type="Proteomes" id="UP000002939">
    <property type="component" value="Unassembled WGS sequence"/>
</dbReference>
<name>D0BNP3_9LACT</name>
<dbReference type="OrthoDB" id="9965795at2"/>
<dbReference type="HOGENOM" id="CLU_2770105_0_0_9"/>
<reference evidence="2" key="1">
    <citation type="submission" date="2009-09" db="EMBL/GenBank/DDBJ databases">
        <authorList>
            <consortium name="The Broad Institute Genome Sequencing Platform"/>
            <person name="Ward D."/>
            <person name="Feldgarden M."/>
            <person name="Earl A."/>
            <person name="Young S.K."/>
            <person name="Zeng Q."/>
            <person name="Koehrsen M."/>
            <person name="Alvarado L."/>
            <person name="Berlin A."/>
            <person name="Bochicchio J."/>
            <person name="Borenstein D."/>
            <person name="Chapman S.B."/>
            <person name="Chen Z."/>
            <person name="Engels R."/>
            <person name="Freedman E."/>
            <person name="Gellesch M."/>
            <person name="Goldberg J."/>
            <person name="Griggs A."/>
            <person name="Gujja S."/>
            <person name="Heilman E."/>
            <person name="Heiman D."/>
            <person name="Hepburn T."/>
            <person name="Howarth C."/>
            <person name="Jen D."/>
            <person name="Larson L."/>
            <person name="Lewis B."/>
            <person name="Mehta T."/>
            <person name="Park D."/>
            <person name="Pearson M."/>
            <person name="Roberts A."/>
            <person name="Saif S."/>
            <person name="Shea T."/>
            <person name="Shenoy N."/>
            <person name="Sisk P."/>
            <person name="Stolte C."/>
            <person name="Sykes S."/>
            <person name="Thomson T."/>
            <person name="Walk T."/>
            <person name="White J."/>
            <person name="Yandava C."/>
            <person name="Sibley C.D."/>
            <person name="Field T.R."/>
            <person name="Grinwis M."/>
            <person name="Eshaghurshan C.S."/>
            <person name="Surette M.G."/>
            <person name="Haas B."/>
            <person name="Nusbaum C."/>
            <person name="Birren B."/>
        </authorList>
    </citation>
    <scope>NUCLEOTIDE SEQUENCE [LARGE SCALE GENOMIC DNA]</scope>
    <source>
        <strain evidence="2">ATCC 700633</strain>
    </source>
</reference>
<dbReference type="AlphaFoldDB" id="D0BNP3"/>
<dbReference type="EMBL" id="ACRF02000017">
    <property type="protein sequence ID" value="EEW92386.1"/>
    <property type="molecule type" value="Genomic_DNA"/>
</dbReference>
<protein>
    <recommendedName>
        <fullName evidence="1">DUF1659 domain-containing protein</fullName>
    </recommendedName>
</protein>
<gene>
    <name evidence="2" type="ORF">HMPREF0446_01578</name>
</gene>
<dbReference type="Pfam" id="PF07872">
    <property type="entry name" value="DUF1659"/>
    <property type="match status" value="1"/>
</dbReference>
<dbReference type="STRING" id="626369.HMPREF0446_01578"/>
<keyword evidence="3" id="KW-1185">Reference proteome</keyword>
<evidence type="ECO:0000313" key="3">
    <source>
        <dbReference type="Proteomes" id="UP000002939"/>
    </source>
</evidence>
<proteinExistence type="predicted"/>